<evidence type="ECO:0000256" key="2">
    <source>
        <dbReference type="ARBA" id="ARBA00005572"/>
    </source>
</evidence>
<comment type="similarity">
    <text evidence="2">Belongs to the PRP31 family.</text>
</comment>
<comment type="subcellular location">
    <subcellularLocation>
        <location evidence="1">Nucleus</location>
    </subcellularLocation>
</comment>
<dbReference type="GO" id="GO:0005687">
    <property type="term" value="C:U4 snRNP"/>
    <property type="evidence" value="ECO:0007669"/>
    <property type="project" value="TreeGrafter"/>
</dbReference>
<protein>
    <recommendedName>
        <fullName evidence="3">U4/U6 small nuclear ribonucleoprotein Prp31</fullName>
    </recommendedName>
    <alternativeName>
        <fullName evidence="10">Pre-mRNA-processing factor 31</fullName>
    </alternativeName>
</protein>
<dbReference type="Proteomes" id="UP000050741">
    <property type="component" value="Unassembled WGS sequence"/>
</dbReference>
<dbReference type="Pfam" id="PF01798">
    <property type="entry name" value="Nop"/>
    <property type="match status" value="1"/>
</dbReference>
<evidence type="ECO:0000256" key="6">
    <source>
        <dbReference type="ARBA" id="ARBA00022884"/>
    </source>
</evidence>
<dbReference type="InterPro" id="IPR042239">
    <property type="entry name" value="Nop_C"/>
</dbReference>
<dbReference type="PANTHER" id="PTHR13904:SF0">
    <property type="entry name" value="U4_U6 SMALL NUCLEAR RIBONUCLEOPROTEIN PRP31"/>
    <property type="match status" value="1"/>
</dbReference>
<dbReference type="PROSITE" id="PS51358">
    <property type="entry name" value="NOP"/>
    <property type="match status" value="1"/>
</dbReference>
<keyword evidence="9" id="KW-0687">Ribonucleoprotein</keyword>
<evidence type="ECO:0000256" key="5">
    <source>
        <dbReference type="ARBA" id="ARBA00022728"/>
    </source>
</evidence>
<dbReference type="Pfam" id="PF09785">
    <property type="entry name" value="Prp31_C"/>
    <property type="match status" value="1"/>
</dbReference>
<dbReference type="InterPro" id="IPR012976">
    <property type="entry name" value="NOSIC"/>
</dbReference>
<reference evidence="15" key="2">
    <citation type="submission" date="2016-06" db="UniProtKB">
        <authorList>
            <consortium name="WormBaseParasite"/>
        </authorList>
    </citation>
    <scope>IDENTIFICATION</scope>
</reference>
<feature type="region of interest" description="Disordered" evidence="12">
    <location>
        <begin position="333"/>
        <end position="365"/>
    </location>
</feature>
<dbReference type="PANTHER" id="PTHR13904">
    <property type="entry name" value="PRE-MRNA SPLICING FACTOR PRP31"/>
    <property type="match status" value="1"/>
</dbReference>
<dbReference type="FunFam" id="1.10.246.90:FF:000002">
    <property type="entry name" value="U4/U6 small nuclear ribonucleoprotein Prp31"/>
    <property type="match status" value="1"/>
</dbReference>
<evidence type="ECO:0000256" key="9">
    <source>
        <dbReference type="ARBA" id="ARBA00023274"/>
    </source>
</evidence>
<evidence type="ECO:0000313" key="14">
    <source>
        <dbReference type="Proteomes" id="UP000050741"/>
    </source>
</evidence>
<sequence>MSLAEELLADLEGDADEEMEDLDVKKEEQDEDFIDEVTEEKPLPNLLKYDRVTDVAKLTSSVHYLELKSELQRYLSLEEVPKITTPIESDPQYILVVRFSELASEIDQEINVIHKFVRDKYEKRFPELESLVPMPLDYINAVKLLANDIDTNSRKEMIHQFLPAATCIVVSVTASTSQGKTLEQNELEVILEACSMAEELYDQRMKMHLFVELRMALIAPNLCRIVGAGTAAMLISQAGGLAPLAKMPACNVLILGKQKKTLAGFSSSVILPNTGFIYHHPIVQTLPPDLRRKAARLVSAKCTLASRVDSIHSSLDGRIGERLSQEIKAKMDKMQEPPPVKNTKPLPKPLDKASKKRGGKRVRKQKELLKATELRRKANRMNFGELQEDVMQDHLGFTLGHAGSQSLPSGGRLRAAQVDNKTRVKVSQKLQRTIDKTRQHGGITSLAARGHGSAVAGTASSISFTPVHGLEIVTPMQKDEAAGKASTYFTSSTNFIAPTKPAIKKVKQQQPIHKKE</sequence>
<dbReference type="GO" id="GO:0071011">
    <property type="term" value="C:precatalytic spliceosome"/>
    <property type="evidence" value="ECO:0007669"/>
    <property type="project" value="TreeGrafter"/>
</dbReference>
<evidence type="ECO:0000256" key="11">
    <source>
        <dbReference type="ARBA" id="ARBA00045397"/>
    </source>
</evidence>
<dbReference type="WBParaSite" id="GPLIN_000703700">
    <property type="protein sequence ID" value="GPLIN_000703700"/>
    <property type="gene ID" value="GPLIN_000703700"/>
</dbReference>
<dbReference type="GO" id="GO:0003723">
    <property type="term" value="F:RNA binding"/>
    <property type="evidence" value="ECO:0007669"/>
    <property type="project" value="UniProtKB-KW"/>
</dbReference>
<dbReference type="InterPro" id="IPR019175">
    <property type="entry name" value="Prp31_C"/>
</dbReference>
<reference evidence="14" key="1">
    <citation type="submission" date="2014-05" db="EMBL/GenBank/DDBJ databases">
        <title>The genome and life-stage specific transcriptomes of Globodera pallida elucidate key aspects of plant parasitism by a cyst nematode.</title>
        <authorList>
            <person name="Cotton J.A."/>
            <person name="Lilley C.J."/>
            <person name="Jones L.M."/>
            <person name="Kikuchi T."/>
            <person name="Reid A.J."/>
            <person name="Thorpe P."/>
            <person name="Tsai I.J."/>
            <person name="Beasley H."/>
            <person name="Blok V."/>
            <person name="Cock P.J.A."/>
            <person name="Van den Akker S.E."/>
            <person name="Holroyd N."/>
            <person name="Hunt M."/>
            <person name="Mantelin S."/>
            <person name="Naghra H."/>
            <person name="Pain A."/>
            <person name="Palomares-Rius J.E."/>
            <person name="Zarowiecki M."/>
            <person name="Berriman M."/>
            <person name="Jones J.T."/>
            <person name="Urwin P.E."/>
        </authorList>
    </citation>
    <scope>NUCLEOTIDE SEQUENCE [LARGE SCALE GENOMIC DNA]</scope>
    <source>
        <strain evidence="14">Lindley</strain>
    </source>
</reference>
<evidence type="ECO:0000313" key="15">
    <source>
        <dbReference type="WBParaSite" id="GPLIN_000703700"/>
    </source>
</evidence>
<evidence type="ECO:0000256" key="7">
    <source>
        <dbReference type="ARBA" id="ARBA00023187"/>
    </source>
</evidence>
<keyword evidence="6" id="KW-0694">RNA-binding</keyword>
<accession>A0A183C2E3</accession>
<feature type="region of interest" description="Disordered" evidence="12">
    <location>
        <begin position="1"/>
        <end position="33"/>
    </location>
</feature>
<organism evidence="14 15">
    <name type="scientific">Globodera pallida</name>
    <name type="common">Potato cyst nematode worm</name>
    <name type="synonym">Heterodera pallida</name>
    <dbReference type="NCBI Taxonomy" id="36090"/>
    <lineage>
        <taxon>Eukaryota</taxon>
        <taxon>Metazoa</taxon>
        <taxon>Ecdysozoa</taxon>
        <taxon>Nematoda</taxon>
        <taxon>Chromadorea</taxon>
        <taxon>Rhabditida</taxon>
        <taxon>Tylenchina</taxon>
        <taxon>Tylenchomorpha</taxon>
        <taxon>Tylenchoidea</taxon>
        <taxon>Heteroderidae</taxon>
        <taxon>Heteroderinae</taxon>
        <taxon>Globodera</taxon>
    </lineage>
</organism>
<feature type="compositionally biased region" description="Basic residues" evidence="12">
    <location>
        <begin position="354"/>
        <end position="364"/>
    </location>
</feature>
<evidence type="ECO:0000256" key="3">
    <source>
        <dbReference type="ARBA" id="ARBA00013538"/>
    </source>
</evidence>
<evidence type="ECO:0000256" key="8">
    <source>
        <dbReference type="ARBA" id="ARBA00023242"/>
    </source>
</evidence>
<dbReference type="FunFam" id="1.10.287.4070:FF:000003">
    <property type="entry name" value="U4/U6 small nuclear ribonucleoprotein PRP31"/>
    <property type="match status" value="1"/>
</dbReference>
<dbReference type="SUPFAM" id="SSF89124">
    <property type="entry name" value="Nop domain"/>
    <property type="match status" value="1"/>
</dbReference>
<dbReference type="SMART" id="SM00931">
    <property type="entry name" value="NOSIC"/>
    <property type="match status" value="1"/>
</dbReference>
<keyword evidence="7" id="KW-0508">mRNA splicing</keyword>
<proteinExistence type="inferred from homology"/>
<dbReference type="AlphaFoldDB" id="A0A183C2E3"/>
<keyword evidence="5" id="KW-0747">Spliceosome</keyword>
<dbReference type="GO" id="GO:0046540">
    <property type="term" value="C:U4/U6 x U5 tri-snRNP complex"/>
    <property type="evidence" value="ECO:0007669"/>
    <property type="project" value="InterPro"/>
</dbReference>
<dbReference type="Gene3D" id="1.10.246.90">
    <property type="entry name" value="Nop domain"/>
    <property type="match status" value="1"/>
</dbReference>
<evidence type="ECO:0000256" key="10">
    <source>
        <dbReference type="ARBA" id="ARBA00030766"/>
    </source>
</evidence>
<dbReference type="InterPro" id="IPR036070">
    <property type="entry name" value="Nop_dom_sf"/>
</dbReference>
<feature type="compositionally biased region" description="Acidic residues" evidence="12">
    <location>
        <begin position="7"/>
        <end position="21"/>
    </location>
</feature>
<evidence type="ECO:0000256" key="4">
    <source>
        <dbReference type="ARBA" id="ARBA00022664"/>
    </source>
</evidence>
<dbReference type="InterPro" id="IPR027105">
    <property type="entry name" value="Prp31"/>
</dbReference>
<comment type="function">
    <text evidence="11">Involved in pre-mRNA splicing as component of the spliceosome. Required for the assembly of the U4/U5/U6 tri-snRNP complex, one of the building blocks of the spliceosome.</text>
</comment>
<evidence type="ECO:0000256" key="1">
    <source>
        <dbReference type="ARBA" id="ARBA00004123"/>
    </source>
</evidence>
<evidence type="ECO:0000259" key="13">
    <source>
        <dbReference type="PROSITE" id="PS51358"/>
    </source>
</evidence>
<evidence type="ECO:0000256" key="12">
    <source>
        <dbReference type="SAM" id="MobiDB-lite"/>
    </source>
</evidence>
<keyword evidence="8" id="KW-0539">Nucleus</keyword>
<dbReference type="InterPro" id="IPR002687">
    <property type="entry name" value="Nop_dom"/>
</dbReference>
<name>A0A183C2E3_GLOPA</name>
<dbReference type="GO" id="GO:0000244">
    <property type="term" value="P:spliceosomal tri-snRNP complex assembly"/>
    <property type="evidence" value="ECO:0007669"/>
    <property type="project" value="InterPro"/>
</dbReference>
<keyword evidence="4" id="KW-0507">mRNA processing</keyword>
<dbReference type="Gene3D" id="1.10.287.4070">
    <property type="match status" value="1"/>
</dbReference>
<keyword evidence="14" id="KW-1185">Reference proteome</keyword>
<feature type="domain" description="Nop" evidence="13">
    <location>
        <begin position="218"/>
        <end position="336"/>
    </location>
</feature>